<keyword evidence="7" id="KW-0843">Virulence</keyword>
<dbReference type="SMART" id="SM00636">
    <property type="entry name" value="Glyco_18"/>
    <property type="match status" value="1"/>
</dbReference>
<keyword evidence="8" id="KW-0119">Carbohydrate metabolism</keyword>
<evidence type="ECO:0000256" key="12">
    <source>
        <dbReference type="RuleBase" id="RU000489"/>
    </source>
</evidence>
<sequence>MLLWLTTIATAFTAAHAAGTNNTSYRALFAIHSNSTPIFENITGQSVNPLVKALQPVGGLSKSSTSLQRREDLPTGTCAPGTPCVNGACCSKTGICGYSPDECGTDVCISNCDAKAECGEYGVAGNNTCPINVCCSKFGFCGTTSDFCDAGCQEGYGGCGAVTEPSCGGSSAKQRTVGYYEGWSSIRTCDKRLPSDLDLTALTHINFAFIYFDPSTFQIVPMNSGDEALYPQFTGLKKTKPGLKTWVSLGGWSFNDATNTPNTQTAFSDMAASAVNRRTFIASVISFMQIWGFDGLDIDWEYPGAPDRGGVTADTENYVTLLKELKAAFGARYGLSVTLPASYWYLRWFDLQGIEANTDFLNVMTYDIHGVWDSSNKFTGPYVRPHTNLTEIADSMDLLWRNDVSPSNVNLGVGWYGRSFTLKDPSCNTPGCVFSYGGTAGECTKSSGTLSNAEIQRIIAANNLVPTFDELAAVKWITWNTDQWVSYDDGESMQLKIHFANKHCLGGTLVWSMDQDGSDHISSNDFLGIGTANGVTAADAAAYKEILTQADHAASKRNSCYWTFCGGECVSGYFTQTYATGQVLGVDRDSSCPSGEFKKLCCAPGTTTGTCSWHGFRGVGLSCATGYCPNGTDLIASNTNQYEWDTERNNFNDWTCNGGSQSYCCSDFEPSPYTNTDALKLVGQDQEESSNSASSNKCANLRTTTGLESSVWLPIMNDELSLAAESIYKCMADTEDAAADYNAGVVANIGQGAMGPGIVEVPPVSFIEVPANLVNNDGSYARTQYGKKDRDCTLTYYCRYGLGFDQICDNQRWGIDKVMGGKTVYYYTPRPDDTYKDSWFRYRNKEYRTLLKSMVTSAGLTRYNCDVDEFPLGSLGKDQVQALRYVDGIENGLQGKDWSDWLQRVYAPCKALRIQRGINPPEPPITWKFGHVSDSDPRNAARTDGNHFIQKYGFDSQVPGGECWAGFTYMSDNVKVYRTVRDHGFRVHPEDPLFKEPYNWPRQPYDFPPSYPDVLPDNIASASWLKRDVAKSVLQRDLPVSAIIETDEALEDLLLEEAVAASYYSAIPAPPDPTNGAEFSSNLAGAGSHSVSHQRPSLPTDAAVETGAVSPATAATTPAVTPRVEDEMWADWTRGRKRHFGEHGHQHCGGHH</sequence>
<feature type="domain" description="Chitin-binding type-1" evidence="15">
    <location>
        <begin position="75"/>
        <end position="114"/>
    </location>
</feature>
<dbReference type="InterPro" id="IPR001223">
    <property type="entry name" value="Glyco_hydro18_cat"/>
</dbReference>
<evidence type="ECO:0000256" key="1">
    <source>
        <dbReference type="ARBA" id="ARBA00000822"/>
    </source>
</evidence>
<evidence type="ECO:0000256" key="10">
    <source>
        <dbReference type="ARBA" id="ARBA00023326"/>
    </source>
</evidence>
<dbReference type="Pfam" id="PF00704">
    <property type="entry name" value="Glyco_hydro_18"/>
    <property type="match status" value="1"/>
</dbReference>
<dbReference type="GeneID" id="37179518"/>
<keyword evidence="9 12" id="KW-0326">Glycosidase</keyword>
<dbReference type="InterPro" id="IPR001002">
    <property type="entry name" value="Chitin-bd_1"/>
</dbReference>
<dbReference type="SUPFAM" id="SSF51445">
    <property type="entry name" value="(Trans)glycosidases"/>
    <property type="match status" value="1"/>
</dbReference>
<feature type="region of interest" description="Disordered" evidence="13">
    <location>
        <begin position="1074"/>
        <end position="1101"/>
    </location>
</feature>
<keyword evidence="18" id="KW-1185">Reference proteome</keyword>
<evidence type="ECO:0000256" key="7">
    <source>
        <dbReference type="ARBA" id="ARBA00023026"/>
    </source>
</evidence>
<feature type="disulfide bond" evidence="11">
    <location>
        <begin position="134"/>
        <end position="148"/>
    </location>
</feature>
<dbReference type="PROSITE" id="PS00018">
    <property type="entry name" value="EF_HAND_1"/>
    <property type="match status" value="1"/>
</dbReference>
<feature type="signal peptide" evidence="14">
    <location>
        <begin position="1"/>
        <end position="17"/>
    </location>
</feature>
<dbReference type="InterPro" id="IPR050314">
    <property type="entry name" value="Glycosyl_Hydrlase_18"/>
</dbReference>
<feature type="disulfide bond" evidence="11">
    <location>
        <begin position="84"/>
        <end position="96"/>
    </location>
</feature>
<comment type="similarity">
    <text evidence="2">Belongs to the glycosyl hydrolase 18 family. Chitinase class V subfamily.</text>
</comment>
<evidence type="ECO:0000256" key="8">
    <source>
        <dbReference type="ARBA" id="ARBA00023277"/>
    </source>
</evidence>
<dbReference type="PANTHER" id="PTHR11177:SF333">
    <property type="entry name" value="CHITINASE"/>
    <property type="match status" value="1"/>
</dbReference>
<dbReference type="PROSITE" id="PS01095">
    <property type="entry name" value="GH18_1"/>
    <property type="match status" value="1"/>
</dbReference>
<name>A0A8T8WXZ2_ASPJA</name>
<evidence type="ECO:0000259" key="15">
    <source>
        <dbReference type="PROSITE" id="PS50941"/>
    </source>
</evidence>
<dbReference type="EC" id="3.2.1.14" evidence="3"/>
<dbReference type="CDD" id="cd11618">
    <property type="entry name" value="ChtBD1_1"/>
    <property type="match status" value="1"/>
</dbReference>
<feature type="domain" description="Chitin-binding type-1" evidence="15">
    <location>
        <begin position="115"/>
        <end position="161"/>
    </location>
</feature>
<dbReference type="CDD" id="cd06922">
    <property type="entry name" value="ChtBD1_GH18_1"/>
    <property type="match status" value="1"/>
</dbReference>
<dbReference type="PROSITE" id="PS50941">
    <property type="entry name" value="CHIT_BIND_I_2"/>
    <property type="match status" value="2"/>
</dbReference>
<dbReference type="Pfam" id="PF00187">
    <property type="entry name" value="Chitin_bind_1"/>
    <property type="match status" value="1"/>
</dbReference>
<dbReference type="EMBL" id="KZ824803">
    <property type="protein sequence ID" value="RAH80510.1"/>
    <property type="molecule type" value="Genomic_DNA"/>
</dbReference>
<comment type="caution">
    <text evidence="11">Lacks conserved residue(s) required for the propagation of feature annotation.</text>
</comment>
<feature type="disulfide bond" evidence="11">
    <location>
        <begin position="129"/>
        <end position="141"/>
    </location>
</feature>
<keyword evidence="10" id="KW-0624">Polysaccharide degradation</keyword>
<evidence type="ECO:0000313" key="17">
    <source>
        <dbReference type="EMBL" id="RAH80510.1"/>
    </source>
</evidence>
<evidence type="ECO:0000256" key="6">
    <source>
        <dbReference type="ARBA" id="ARBA00023024"/>
    </source>
</evidence>
<evidence type="ECO:0000256" key="14">
    <source>
        <dbReference type="SAM" id="SignalP"/>
    </source>
</evidence>
<dbReference type="SMART" id="SM00270">
    <property type="entry name" value="ChtBD1"/>
    <property type="match status" value="2"/>
</dbReference>
<keyword evidence="4 11" id="KW-0147">Chitin-binding</keyword>
<accession>A0A8T8WXZ2</accession>
<dbReference type="InterPro" id="IPR018247">
    <property type="entry name" value="EF_Hand_1_Ca_BS"/>
</dbReference>
<feature type="disulfide bond" evidence="11">
    <location>
        <begin position="89"/>
        <end position="103"/>
    </location>
</feature>
<keyword evidence="6" id="KW-0146">Chitin degradation</keyword>
<evidence type="ECO:0000313" key="18">
    <source>
        <dbReference type="Proteomes" id="UP000249497"/>
    </source>
</evidence>
<dbReference type="RefSeq" id="XP_025526404.1">
    <property type="nucleotide sequence ID" value="XM_025675825.1"/>
</dbReference>
<dbReference type="InterPro" id="IPR011583">
    <property type="entry name" value="Chitinase_II/V-like_cat"/>
</dbReference>
<dbReference type="GO" id="GO:0000272">
    <property type="term" value="P:polysaccharide catabolic process"/>
    <property type="evidence" value="ECO:0007669"/>
    <property type="project" value="UniProtKB-KW"/>
</dbReference>
<evidence type="ECO:0000259" key="16">
    <source>
        <dbReference type="PROSITE" id="PS51910"/>
    </source>
</evidence>
<dbReference type="PROSITE" id="PS51910">
    <property type="entry name" value="GH18_2"/>
    <property type="match status" value="1"/>
</dbReference>
<dbReference type="Proteomes" id="UP000249497">
    <property type="component" value="Unassembled WGS sequence"/>
</dbReference>
<keyword evidence="14" id="KW-0732">Signal</keyword>
<feature type="disulfide bond" evidence="11">
    <location>
        <begin position="108"/>
        <end position="112"/>
    </location>
</feature>
<dbReference type="GO" id="GO:0008843">
    <property type="term" value="F:endochitinase activity"/>
    <property type="evidence" value="ECO:0007669"/>
    <property type="project" value="UniProtKB-EC"/>
</dbReference>
<dbReference type="OrthoDB" id="73875at2759"/>
<proteinExistence type="inferred from homology"/>
<gene>
    <name evidence="17" type="ORF">BO86DRAFT_433233</name>
</gene>
<reference evidence="17 18" key="1">
    <citation type="submission" date="2018-02" db="EMBL/GenBank/DDBJ databases">
        <title>The genomes of Aspergillus section Nigri reveals drivers in fungal speciation.</title>
        <authorList>
            <consortium name="DOE Joint Genome Institute"/>
            <person name="Vesth T.C."/>
            <person name="Nybo J."/>
            <person name="Theobald S."/>
            <person name="Brandl J."/>
            <person name="Frisvad J.C."/>
            <person name="Nielsen K.F."/>
            <person name="Lyhne E.K."/>
            <person name="Kogle M.E."/>
            <person name="Kuo A."/>
            <person name="Riley R."/>
            <person name="Clum A."/>
            <person name="Nolan M."/>
            <person name="Lipzen A."/>
            <person name="Salamov A."/>
            <person name="Henrissat B."/>
            <person name="Wiebenga A."/>
            <person name="De vries R.P."/>
            <person name="Grigoriev I.V."/>
            <person name="Mortensen U.H."/>
            <person name="Andersen M.R."/>
            <person name="Baker S.E."/>
        </authorList>
    </citation>
    <scope>NUCLEOTIDE SEQUENCE [LARGE SCALE GENOMIC DNA]</scope>
    <source>
        <strain evidence="17 18">CBS 114.51</strain>
    </source>
</reference>
<keyword evidence="5 12" id="KW-0378">Hydrolase</keyword>
<feature type="compositionally biased region" description="Polar residues" evidence="13">
    <location>
        <begin position="1077"/>
        <end position="1097"/>
    </location>
</feature>
<dbReference type="InterPro" id="IPR001579">
    <property type="entry name" value="Glyco_hydro_18_chit_AS"/>
</dbReference>
<evidence type="ECO:0000256" key="11">
    <source>
        <dbReference type="PROSITE-ProRule" id="PRU00261"/>
    </source>
</evidence>
<protein>
    <recommendedName>
        <fullName evidence="3">chitinase</fullName>
        <ecNumber evidence="3">3.2.1.14</ecNumber>
    </recommendedName>
</protein>
<comment type="catalytic activity">
    <reaction evidence="1">
        <text>Random endo-hydrolysis of N-acetyl-beta-D-glucosaminide (1-&gt;4)-beta-linkages in chitin and chitodextrins.</text>
        <dbReference type="EC" id="3.2.1.14"/>
    </reaction>
</comment>
<feature type="domain" description="GH18" evidence="16">
    <location>
        <begin position="174"/>
        <end position="530"/>
    </location>
</feature>
<feature type="chain" id="PRO_5035899654" description="chitinase" evidence="14">
    <location>
        <begin position="18"/>
        <end position="1152"/>
    </location>
</feature>
<dbReference type="PROSITE" id="PS00026">
    <property type="entry name" value="CHIT_BIND_I_1"/>
    <property type="match status" value="1"/>
</dbReference>
<dbReference type="SUPFAM" id="SSF57016">
    <property type="entry name" value="Plant lectins/antimicrobial peptides"/>
    <property type="match status" value="1"/>
</dbReference>
<evidence type="ECO:0000256" key="2">
    <source>
        <dbReference type="ARBA" id="ARBA00008682"/>
    </source>
</evidence>
<dbReference type="Gene3D" id="3.20.20.80">
    <property type="entry name" value="Glycosidases"/>
    <property type="match status" value="1"/>
</dbReference>
<dbReference type="InterPro" id="IPR017853">
    <property type="entry name" value="GH"/>
</dbReference>
<evidence type="ECO:0000256" key="4">
    <source>
        <dbReference type="ARBA" id="ARBA00022669"/>
    </source>
</evidence>
<dbReference type="SUPFAM" id="SSF54556">
    <property type="entry name" value="Chitinase insertion domain"/>
    <property type="match status" value="1"/>
</dbReference>
<dbReference type="AlphaFoldDB" id="A0A8T8WXZ2"/>
<evidence type="ECO:0000256" key="5">
    <source>
        <dbReference type="ARBA" id="ARBA00022801"/>
    </source>
</evidence>
<dbReference type="GO" id="GO:0006032">
    <property type="term" value="P:chitin catabolic process"/>
    <property type="evidence" value="ECO:0007669"/>
    <property type="project" value="UniProtKB-KW"/>
</dbReference>
<dbReference type="Gene3D" id="3.30.60.10">
    <property type="entry name" value="Endochitinase-like"/>
    <property type="match status" value="1"/>
</dbReference>
<dbReference type="Gene3D" id="3.10.50.10">
    <property type="match status" value="1"/>
</dbReference>
<dbReference type="InterPro" id="IPR029070">
    <property type="entry name" value="Chitinase_insertion_sf"/>
</dbReference>
<evidence type="ECO:0000256" key="3">
    <source>
        <dbReference type="ARBA" id="ARBA00012729"/>
    </source>
</evidence>
<evidence type="ECO:0000256" key="9">
    <source>
        <dbReference type="ARBA" id="ARBA00023295"/>
    </source>
</evidence>
<dbReference type="GO" id="GO:0008061">
    <property type="term" value="F:chitin binding"/>
    <property type="evidence" value="ECO:0007669"/>
    <property type="project" value="UniProtKB-UniRule"/>
</dbReference>
<keyword evidence="11" id="KW-1015">Disulfide bond</keyword>
<organism evidence="17 18">
    <name type="scientific">Aspergillus japonicus CBS 114.51</name>
    <dbReference type="NCBI Taxonomy" id="1448312"/>
    <lineage>
        <taxon>Eukaryota</taxon>
        <taxon>Fungi</taxon>
        <taxon>Dikarya</taxon>
        <taxon>Ascomycota</taxon>
        <taxon>Pezizomycotina</taxon>
        <taxon>Eurotiomycetes</taxon>
        <taxon>Eurotiomycetidae</taxon>
        <taxon>Eurotiales</taxon>
        <taxon>Aspergillaceae</taxon>
        <taxon>Aspergillus</taxon>
        <taxon>Aspergillus subgen. Circumdati</taxon>
    </lineage>
</organism>
<dbReference type="PANTHER" id="PTHR11177">
    <property type="entry name" value="CHITINASE"/>
    <property type="match status" value="1"/>
</dbReference>
<dbReference type="InterPro" id="IPR036861">
    <property type="entry name" value="Endochitinase-like_sf"/>
</dbReference>
<dbReference type="InterPro" id="IPR018371">
    <property type="entry name" value="Chitin-binding_1_CS"/>
</dbReference>
<evidence type="ECO:0000256" key="13">
    <source>
        <dbReference type="SAM" id="MobiDB-lite"/>
    </source>
</evidence>